<dbReference type="Proteomes" id="UP000681722">
    <property type="component" value="Unassembled WGS sequence"/>
</dbReference>
<feature type="compositionally biased region" description="Polar residues" evidence="8">
    <location>
        <begin position="354"/>
        <end position="396"/>
    </location>
</feature>
<feature type="region of interest" description="Disordered" evidence="8">
    <location>
        <begin position="343"/>
        <end position="459"/>
    </location>
</feature>
<feature type="compositionally biased region" description="Polar residues" evidence="8">
    <location>
        <begin position="123"/>
        <end position="132"/>
    </location>
</feature>
<evidence type="ECO:0000256" key="6">
    <source>
        <dbReference type="ARBA" id="ARBA00023242"/>
    </source>
</evidence>
<evidence type="ECO:0000259" key="9">
    <source>
        <dbReference type="PROSITE" id="PS50023"/>
    </source>
</evidence>
<dbReference type="GO" id="GO:0030036">
    <property type="term" value="P:actin cytoskeleton organization"/>
    <property type="evidence" value="ECO:0007669"/>
    <property type="project" value="TreeGrafter"/>
</dbReference>
<feature type="compositionally biased region" description="Low complexity" evidence="8">
    <location>
        <begin position="429"/>
        <end position="457"/>
    </location>
</feature>
<protein>
    <recommendedName>
        <fullName evidence="9">LIM zinc-binding domain-containing protein</fullName>
    </recommendedName>
</protein>
<feature type="compositionally biased region" description="Low complexity" evidence="8">
    <location>
        <begin position="288"/>
        <end position="302"/>
    </location>
</feature>
<feature type="compositionally biased region" description="Polar residues" evidence="8">
    <location>
        <begin position="418"/>
        <end position="428"/>
    </location>
</feature>
<dbReference type="Pfam" id="PF00412">
    <property type="entry name" value="LIM"/>
    <property type="match status" value="1"/>
</dbReference>
<keyword evidence="3" id="KW-0677">Repeat</keyword>
<dbReference type="PROSITE" id="PS00478">
    <property type="entry name" value="LIM_DOMAIN_1"/>
    <property type="match status" value="1"/>
</dbReference>
<evidence type="ECO:0000256" key="5">
    <source>
        <dbReference type="ARBA" id="ARBA00023038"/>
    </source>
</evidence>
<dbReference type="OrthoDB" id="1679758at2759"/>
<dbReference type="GO" id="GO:0005634">
    <property type="term" value="C:nucleus"/>
    <property type="evidence" value="ECO:0007669"/>
    <property type="project" value="UniProtKB-SubCell"/>
</dbReference>
<keyword evidence="12" id="KW-1185">Reference proteome</keyword>
<evidence type="ECO:0000256" key="2">
    <source>
        <dbReference type="ARBA" id="ARBA00022723"/>
    </source>
</evidence>
<keyword evidence="6" id="KW-0539">Nucleus</keyword>
<dbReference type="SUPFAM" id="SSF57716">
    <property type="entry name" value="Glucocorticoid receptor-like (DNA-binding domain)"/>
    <property type="match status" value="2"/>
</dbReference>
<feature type="domain" description="LIM zinc-binding" evidence="9">
    <location>
        <begin position="54"/>
        <end position="114"/>
    </location>
</feature>
<dbReference type="EMBL" id="CAJNOQ010002754">
    <property type="protein sequence ID" value="CAF0976652.1"/>
    <property type="molecule type" value="Genomic_DNA"/>
</dbReference>
<dbReference type="AlphaFoldDB" id="A0A814EVU9"/>
<dbReference type="GO" id="GO:0005737">
    <property type="term" value="C:cytoplasm"/>
    <property type="evidence" value="ECO:0007669"/>
    <property type="project" value="TreeGrafter"/>
</dbReference>
<dbReference type="SMART" id="SM00132">
    <property type="entry name" value="LIM"/>
    <property type="match status" value="1"/>
</dbReference>
<organism evidence="10 12">
    <name type="scientific">Didymodactylos carnosus</name>
    <dbReference type="NCBI Taxonomy" id="1234261"/>
    <lineage>
        <taxon>Eukaryota</taxon>
        <taxon>Metazoa</taxon>
        <taxon>Spiralia</taxon>
        <taxon>Gnathifera</taxon>
        <taxon>Rotifera</taxon>
        <taxon>Eurotatoria</taxon>
        <taxon>Bdelloidea</taxon>
        <taxon>Philodinida</taxon>
        <taxon>Philodinidae</taxon>
        <taxon>Didymodactylos</taxon>
    </lineage>
</organism>
<dbReference type="Proteomes" id="UP000663829">
    <property type="component" value="Unassembled WGS sequence"/>
</dbReference>
<accession>A0A814EVU9</accession>
<proteinExistence type="predicted"/>
<name>A0A814EVU9_9BILA</name>
<dbReference type="PANTHER" id="PTHR24215">
    <property type="entry name" value="RHO-GTPASE-ACTIVATING PROTEIN LRG1"/>
    <property type="match status" value="1"/>
</dbReference>
<evidence type="ECO:0000313" key="12">
    <source>
        <dbReference type="Proteomes" id="UP000663829"/>
    </source>
</evidence>
<feature type="region of interest" description="Disordered" evidence="8">
    <location>
        <begin position="123"/>
        <end position="174"/>
    </location>
</feature>
<comment type="caution">
    <text evidence="10">The sequence shown here is derived from an EMBL/GenBank/DDBJ whole genome shotgun (WGS) entry which is preliminary data.</text>
</comment>
<dbReference type="PANTHER" id="PTHR24215:SF35">
    <property type="entry name" value="MUSCLE LIM PROTEIN MLP84B"/>
    <property type="match status" value="1"/>
</dbReference>
<comment type="subcellular location">
    <subcellularLocation>
        <location evidence="1">Nucleus</location>
    </subcellularLocation>
</comment>
<evidence type="ECO:0000256" key="3">
    <source>
        <dbReference type="ARBA" id="ARBA00022737"/>
    </source>
</evidence>
<dbReference type="GO" id="GO:0046872">
    <property type="term" value="F:metal ion binding"/>
    <property type="evidence" value="ECO:0007669"/>
    <property type="project" value="UniProtKB-KW"/>
</dbReference>
<dbReference type="PROSITE" id="PS50023">
    <property type="entry name" value="LIM_DOMAIN_2"/>
    <property type="match status" value="1"/>
</dbReference>
<dbReference type="FunFam" id="2.10.110.10:FF:000001">
    <property type="entry name" value="Cysteine and glycine-rich protein 1"/>
    <property type="match status" value="1"/>
</dbReference>
<dbReference type="InterPro" id="IPR001781">
    <property type="entry name" value="Znf_LIM"/>
</dbReference>
<keyword evidence="4 7" id="KW-0862">Zinc</keyword>
<feature type="compositionally biased region" description="Low complexity" evidence="8">
    <location>
        <begin position="406"/>
        <end position="415"/>
    </location>
</feature>
<dbReference type="Gene3D" id="2.10.110.10">
    <property type="entry name" value="Cysteine Rich Protein"/>
    <property type="match status" value="1"/>
</dbReference>
<evidence type="ECO:0000256" key="7">
    <source>
        <dbReference type="PROSITE-ProRule" id="PRU00125"/>
    </source>
</evidence>
<evidence type="ECO:0000256" key="8">
    <source>
        <dbReference type="SAM" id="MobiDB-lite"/>
    </source>
</evidence>
<evidence type="ECO:0000313" key="11">
    <source>
        <dbReference type="EMBL" id="CAF3749508.1"/>
    </source>
</evidence>
<gene>
    <name evidence="10" type="ORF">GPM918_LOCUS12527</name>
    <name evidence="11" type="ORF">SRO942_LOCUS12527</name>
</gene>
<sequence>MLLMTHDPFQITNGLVPSGIGQHINPLRNPLYSNQQQPLTTEVGAMPQYGGGTEKCARCMKSVYMAEKKVGAGRPFHTRCFSCYTCKRKLDAMTLTEHKGEIFCRGCYTRQYGVHGVASGVTMSTENPSKNSSTRHPRRSSYGDDLNVIYPPPSQNQNIRQRSHSNEGLVDEGNNYSSWKDNVIPINKDNNNRYPQAINNNKTFSKQDQEIRYENETTLNIDHPTATNRKYHGLEAIINYHNVTPTQVSQRPSGMSNFIEIPVTPKADRHIHVGAVSELVLNKSAIKPSESPYSNRSRSPSPVDYQQQRSTERLIEVNKEKHSHLTGNDHPTINFASEKFVEPDTSSKYRYSETTHNLSSYTSDSKQQKSTGTTNTTYQKSRDSSPTSYDRYSSTIKPRDSSSIKYDTSSTTYDRSSPRNSSYNYVEQTTKTVTTTNHSGGMYDRSGSSSSSQFSESKIPAKDYSRYADTVNNNMHSYTDITSPISVLPSITRLSSSTSTTSTSRGASDSALGSFVSTTHNMASNMTSSPVDSVKNPTLAALIKPQRLSSQESSNESED</sequence>
<dbReference type="CDD" id="cd09326">
    <property type="entry name" value="LIM_CRP_like"/>
    <property type="match status" value="1"/>
</dbReference>
<evidence type="ECO:0000313" key="10">
    <source>
        <dbReference type="EMBL" id="CAF0976652.1"/>
    </source>
</evidence>
<dbReference type="EMBL" id="CAJOBC010002754">
    <property type="protein sequence ID" value="CAF3749508.1"/>
    <property type="molecule type" value="Genomic_DNA"/>
</dbReference>
<keyword evidence="2 7" id="KW-0479">Metal-binding</keyword>
<evidence type="ECO:0000256" key="1">
    <source>
        <dbReference type="ARBA" id="ARBA00004123"/>
    </source>
</evidence>
<feature type="compositionally biased region" description="Basic and acidic residues" evidence="8">
    <location>
        <begin position="343"/>
        <end position="353"/>
    </location>
</feature>
<feature type="region of interest" description="Disordered" evidence="8">
    <location>
        <begin position="287"/>
        <end position="308"/>
    </location>
</feature>
<reference evidence="10" key="1">
    <citation type="submission" date="2021-02" db="EMBL/GenBank/DDBJ databases">
        <authorList>
            <person name="Nowell W R."/>
        </authorList>
    </citation>
    <scope>NUCLEOTIDE SEQUENCE</scope>
</reference>
<evidence type="ECO:0000256" key="4">
    <source>
        <dbReference type="ARBA" id="ARBA00022833"/>
    </source>
</evidence>
<keyword evidence="5 7" id="KW-0440">LIM domain</keyword>